<sequence length="25" mass="2743">AAPWLFFGFHRIPFSPAQLLPSSGV</sequence>
<protein>
    <submittedName>
        <fullName evidence="1">Uncharacterized protein</fullName>
    </submittedName>
</protein>
<dbReference type="Proteomes" id="UP000265520">
    <property type="component" value="Unassembled WGS sequence"/>
</dbReference>
<dbReference type="AlphaFoldDB" id="A0A392W4K3"/>
<feature type="non-terminal residue" evidence="1">
    <location>
        <position position="1"/>
    </location>
</feature>
<name>A0A392W4K3_9FABA</name>
<evidence type="ECO:0000313" key="1">
    <source>
        <dbReference type="EMBL" id="MCI94121.1"/>
    </source>
</evidence>
<keyword evidence="2" id="KW-1185">Reference proteome</keyword>
<dbReference type="EMBL" id="LXQA011347980">
    <property type="protein sequence ID" value="MCI94121.1"/>
    <property type="molecule type" value="Genomic_DNA"/>
</dbReference>
<reference evidence="1 2" key="1">
    <citation type="journal article" date="2018" name="Front. Plant Sci.">
        <title>Red Clover (Trifolium pratense) and Zigzag Clover (T. medium) - A Picture of Genomic Similarities and Differences.</title>
        <authorList>
            <person name="Dluhosova J."/>
            <person name="Istvanek J."/>
            <person name="Nedelnik J."/>
            <person name="Repkova J."/>
        </authorList>
    </citation>
    <scope>NUCLEOTIDE SEQUENCE [LARGE SCALE GENOMIC DNA]</scope>
    <source>
        <strain evidence="2">cv. 10/8</strain>
        <tissue evidence="1">Leaf</tissue>
    </source>
</reference>
<accession>A0A392W4K3</accession>
<evidence type="ECO:0000313" key="2">
    <source>
        <dbReference type="Proteomes" id="UP000265520"/>
    </source>
</evidence>
<comment type="caution">
    <text evidence="1">The sequence shown here is derived from an EMBL/GenBank/DDBJ whole genome shotgun (WGS) entry which is preliminary data.</text>
</comment>
<proteinExistence type="predicted"/>
<organism evidence="1 2">
    <name type="scientific">Trifolium medium</name>
    <dbReference type="NCBI Taxonomy" id="97028"/>
    <lineage>
        <taxon>Eukaryota</taxon>
        <taxon>Viridiplantae</taxon>
        <taxon>Streptophyta</taxon>
        <taxon>Embryophyta</taxon>
        <taxon>Tracheophyta</taxon>
        <taxon>Spermatophyta</taxon>
        <taxon>Magnoliopsida</taxon>
        <taxon>eudicotyledons</taxon>
        <taxon>Gunneridae</taxon>
        <taxon>Pentapetalae</taxon>
        <taxon>rosids</taxon>
        <taxon>fabids</taxon>
        <taxon>Fabales</taxon>
        <taxon>Fabaceae</taxon>
        <taxon>Papilionoideae</taxon>
        <taxon>50 kb inversion clade</taxon>
        <taxon>NPAAA clade</taxon>
        <taxon>Hologalegina</taxon>
        <taxon>IRL clade</taxon>
        <taxon>Trifolieae</taxon>
        <taxon>Trifolium</taxon>
    </lineage>
</organism>